<sequence length="156" mass="17751">MSNLTNQKLFVKALQSLKLLRWKRQRKTAFGLIQGFDGNYADVQQIVVRSFIGKNAFVQAEEIEKRFTEEYNKRVGDVGSRQAEVDEYIKALTGAIEYFNNNLDECFKNIHNFIAPAYVTLKEQIKTCEEFDNTPNPFASFLTVTTTPAIGTTPAI</sequence>
<accession>A0A1J1IVH1</accession>
<gene>
    <name evidence="1" type="ORF">CLUMA_CG016955</name>
</gene>
<dbReference type="OrthoDB" id="7798745at2759"/>
<evidence type="ECO:0000313" key="2">
    <source>
        <dbReference type="Proteomes" id="UP000183832"/>
    </source>
</evidence>
<protein>
    <submittedName>
        <fullName evidence="1">CLUMA_CG016955, isoform A</fullName>
    </submittedName>
</protein>
<evidence type="ECO:0000313" key="1">
    <source>
        <dbReference type="EMBL" id="CRL03706.1"/>
    </source>
</evidence>
<dbReference type="EMBL" id="CVRI01000059">
    <property type="protein sequence ID" value="CRL03706.1"/>
    <property type="molecule type" value="Genomic_DNA"/>
</dbReference>
<dbReference type="Proteomes" id="UP000183832">
    <property type="component" value="Unassembled WGS sequence"/>
</dbReference>
<keyword evidence="2" id="KW-1185">Reference proteome</keyword>
<dbReference type="AlphaFoldDB" id="A0A1J1IVH1"/>
<proteinExistence type="predicted"/>
<organism evidence="1 2">
    <name type="scientific">Clunio marinus</name>
    <dbReference type="NCBI Taxonomy" id="568069"/>
    <lineage>
        <taxon>Eukaryota</taxon>
        <taxon>Metazoa</taxon>
        <taxon>Ecdysozoa</taxon>
        <taxon>Arthropoda</taxon>
        <taxon>Hexapoda</taxon>
        <taxon>Insecta</taxon>
        <taxon>Pterygota</taxon>
        <taxon>Neoptera</taxon>
        <taxon>Endopterygota</taxon>
        <taxon>Diptera</taxon>
        <taxon>Nematocera</taxon>
        <taxon>Chironomoidea</taxon>
        <taxon>Chironomidae</taxon>
        <taxon>Clunio</taxon>
    </lineage>
</organism>
<name>A0A1J1IVH1_9DIPT</name>
<reference evidence="1 2" key="1">
    <citation type="submission" date="2015-04" db="EMBL/GenBank/DDBJ databases">
        <authorList>
            <person name="Syromyatnikov M.Y."/>
            <person name="Popov V.N."/>
        </authorList>
    </citation>
    <scope>NUCLEOTIDE SEQUENCE [LARGE SCALE GENOMIC DNA]</scope>
</reference>